<proteinExistence type="predicted"/>
<evidence type="ECO:0000313" key="1">
    <source>
        <dbReference type="EMBL" id="VDD00945.1"/>
    </source>
</evidence>
<dbReference type="EMBL" id="LR031872">
    <property type="protein sequence ID" value="VDD00945.1"/>
    <property type="molecule type" value="Genomic_DNA"/>
</dbReference>
<dbReference type="AlphaFoldDB" id="A0A3P6BPQ9"/>
<reference evidence="1" key="1">
    <citation type="submission" date="2018-11" db="EMBL/GenBank/DDBJ databases">
        <authorList>
            <consortium name="Genoscope - CEA"/>
            <person name="William W."/>
        </authorList>
    </citation>
    <scope>NUCLEOTIDE SEQUENCE</scope>
</reference>
<sequence length="37" mass="4081">MIPASRVAIVDRTASAPNTQRDDVTVSKDLLRNWIIG</sequence>
<accession>A0A3P6BPQ9</accession>
<organism evidence="1">
    <name type="scientific">Brassica oleracea</name>
    <name type="common">Wild cabbage</name>
    <dbReference type="NCBI Taxonomy" id="3712"/>
    <lineage>
        <taxon>Eukaryota</taxon>
        <taxon>Viridiplantae</taxon>
        <taxon>Streptophyta</taxon>
        <taxon>Embryophyta</taxon>
        <taxon>Tracheophyta</taxon>
        <taxon>Spermatophyta</taxon>
        <taxon>Magnoliopsida</taxon>
        <taxon>eudicotyledons</taxon>
        <taxon>Gunneridae</taxon>
        <taxon>Pentapetalae</taxon>
        <taxon>rosids</taxon>
        <taxon>malvids</taxon>
        <taxon>Brassicales</taxon>
        <taxon>Brassicaceae</taxon>
        <taxon>Brassiceae</taxon>
        <taxon>Brassica</taxon>
    </lineage>
</organism>
<name>A0A3P6BPQ9_BRAOL</name>
<gene>
    <name evidence="1" type="ORF">BOLC3T21291H</name>
</gene>
<protein>
    <submittedName>
        <fullName evidence="1">Uncharacterized protein</fullName>
    </submittedName>
</protein>